<dbReference type="Proteomes" id="UP001180020">
    <property type="component" value="Unassembled WGS sequence"/>
</dbReference>
<dbReference type="PANTHER" id="PTHR31760:SF0">
    <property type="entry name" value="S-ADENOSYL-L-METHIONINE-DEPENDENT METHYLTRANSFERASES SUPERFAMILY PROTEIN"/>
    <property type="match status" value="1"/>
</dbReference>
<keyword evidence="3" id="KW-0808">Transferase</keyword>
<reference evidence="4" key="1">
    <citation type="journal article" date="2023" name="Nat. Commun.">
        <title>Diploid and tetraploid genomes of Acorus and the evolution of monocots.</title>
        <authorList>
            <person name="Ma L."/>
            <person name="Liu K.W."/>
            <person name="Li Z."/>
            <person name="Hsiao Y.Y."/>
            <person name="Qi Y."/>
            <person name="Fu T."/>
            <person name="Tang G.D."/>
            <person name="Zhang D."/>
            <person name="Sun W.H."/>
            <person name="Liu D.K."/>
            <person name="Li Y."/>
            <person name="Chen G.Z."/>
            <person name="Liu X.D."/>
            <person name="Liao X.Y."/>
            <person name="Jiang Y.T."/>
            <person name="Yu X."/>
            <person name="Hao Y."/>
            <person name="Huang J."/>
            <person name="Zhao X.W."/>
            <person name="Ke S."/>
            <person name="Chen Y.Y."/>
            <person name="Wu W.L."/>
            <person name="Hsu J.L."/>
            <person name="Lin Y.F."/>
            <person name="Huang M.D."/>
            <person name="Li C.Y."/>
            <person name="Huang L."/>
            <person name="Wang Z.W."/>
            <person name="Zhao X."/>
            <person name="Zhong W.Y."/>
            <person name="Peng D.H."/>
            <person name="Ahmad S."/>
            <person name="Lan S."/>
            <person name="Zhang J.S."/>
            <person name="Tsai W.C."/>
            <person name="Van de Peer Y."/>
            <person name="Liu Z.J."/>
        </authorList>
    </citation>
    <scope>NUCLEOTIDE SEQUENCE</scope>
    <source>
        <strain evidence="4">CP</strain>
    </source>
</reference>
<keyword evidence="5" id="KW-1185">Reference proteome</keyword>
<sequence length="123" mass="13777">MGGNKIIVCGGGLSSMEEMKNAEKAIQSMGASMLQLYRVESFGPYGQRTAAVYLKDRPTPKIYPRLPDFAIYSMDKFLKRKSTIEQDFSPTEENCSAKQNHVDGFTDMIRSRDTIRPTIPSTS</sequence>
<dbReference type="PANTHER" id="PTHR31760">
    <property type="entry name" value="S-ADENOSYL-L-METHIONINE-DEPENDENT METHYLTRANSFERASES SUPERFAMILY PROTEIN"/>
    <property type="match status" value="1"/>
</dbReference>
<dbReference type="InterPro" id="IPR029063">
    <property type="entry name" value="SAM-dependent_MTases_sf"/>
</dbReference>
<keyword evidence="2" id="KW-0698">rRNA processing</keyword>
<dbReference type="EMBL" id="JAUJYO010000017">
    <property type="protein sequence ID" value="KAK1293348.1"/>
    <property type="molecule type" value="Genomic_DNA"/>
</dbReference>
<dbReference type="InterPro" id="IPR003682">
    <property type="entry name" value="rRNA_ssu_MeTfrase_G"/>
</dbReference>
<gene>
    <name evidence="4" type="ORF">QJS10_CPB17g00629</name>
</gene>
<dbReference type="GO" id="GO:0070043">
    <property type="term" value="F:rRNA (guanine-N7-)-methyltransferase activity"/>
    <property type="evidence" value="ECO:0007669"/>
    <property type="project" value="TreeGrafter"/>
</dbReference>
<dbReference type="GO" id="GO:0005829">
    <property type="term" value="C:cytosol"/>
    <property type="evidence" value="ECO:0007669"/>
    <property type="project" value="TreeGrafter"/>
</dbReference>
<keyword evidence="1" id="KW-0963">Cytoplasm</keyword>
<accession>A0AAV9CZF7</accession>
<dbReference type="AlphaFoldDB" id="A0AAV9CZF7"/>
<comment type="caution">
    <text evidence="4">The sequence shown here is derived from an EMBL/GenBank/DDBJ whole genome shotgun (WGS) entry which is preliminary data.</text>
</comment>
<organism evidence="4 5">
    <name type="scientific">Acorus calamus</name>
    <name type="common">Sweet flag</name>
    <dbReference type="NCBI Taxonomy" id="4465"/>
    <lineage>
        <taxon>Eukaryota</taxon>
        <taxon>Viridiplantae</taxon>
        <taxon>Streptophyta</taxon>
        <taxon>Embryophyta</taxon>
        <taxon>Tracheophyta</taxon>
        <taxon>Spermatophyta</taxon>
        <taxon>Magnoliopsida</taxon>
        <taxon>Liliopsida</taxon>
        <taxon>Acoraceae</taxon>
        <taxon>Acorus</taxon>
    </lineage>
</organism>
<dbReference type="Gene3D" id="3.40.50.150">
    <property type="entry name" value="Vaccinia Virus protein VP39"/>
    <property type="match status" value="1"/>
</dbReference>
<evidence type="ECO:0000256" key="3">
    <source>
        <dbReference type="ARBA" id="ARBA00022679"/>
    </source>
</evidence>
<evidence type="ECO:0000313" key="5">
    <source>
        <dbReference type="Proteomes" id="UP001180020"/>
    </source>
</evidence>
<protein>
    <submittedName>
        <fullName evidence="4">Uncharacterized protein</fullName>
    </submittedName>
</protein>
<name>A0AAV9CZF7_ACOCL</name>
<evidence type="ECO:0000256" key="1">
    <source>
        <dbReference type="ARBA" id="ARBA00022490"/>
    </source>
</evidence>
<evidence type="ECO:0000313" key="4">
    <source>
        <dbReference type="EMBL" id="KAK1293348.1"/>
    </source>
</evidence>
<evidence type="ECO:0000256" key="2">
    <source>
        <dbReference type="ARBA" id="ARBA00022552"/>
    </source>
</evidence>
<proteinExistence type="predicted"/>
<reference evidence="4" key="2">
    <citation type="submission" date="2023-06" db="EMBL/GenBank/DDBJ databases">
        <authorList>
            <person name="Ma L."/>
            <person name="Liu K.-W."/>
            <person name="Li Z."/>
            <person name="Hsiao Y.-Y."/>
            <person name="Qi Y."/>
            <person name="Fu T."/>
            <person name="Tang G."/>
            <person name="Zhang D."/>
            <person name="Sun W.-H."/>
            <person name="Liu D.-K."/>
            <person name="Li Y."/>
            <person name="Chen G.-Z."/>
            <person name="Liu X.-D."/>
            <person name="Liao X.-Y."/>
            <person name="Jiang Y.-T."/>
            <person name="Yu X."/>
            <person name="Hao Y."/>
            <person name="Huang J."/>
            <person name="Zhao X.-W."/>
            <person name="Ke S."/>
            <person name="Chen Y.-Y."/>
            <person name="Wu W.-L."/>
            <person name="Hsu J.-L."/>
            <person name="Lin Y.-F."/>
            <person name="Huang M.-D."/>
            <person name="Li C.-Y."/>
            <person name="Huang L."/>
            <person name="Wang Z.-W."/>
            <person name="Zhao X."/>
            <person name="Zhong W.-Y."/>
            <person name="Peng D.-H."/>
            <person name="Ahmad S."/>
            <person name="Lan S."/>
            <person name="Zhang J.-S."/>
            <person name="Tsai W.-C."/>
            <person name="Van De Peer Y."/>
            <person name="Liu Z.-J."/>
        </authorList>
    </citation>
    <scope>NUCLEOTIDE SEQUENCE</scope>
    <source>
        <strain evidence="4">CP</strain>
        <tissue evidence="4">Leaves</tissue>
    </source>
</reference>